<proteinExistence type="predicted"/>
<evidence type="ECO:0000313" key="2">
    <source>
        <dbReference type="EMBL" id="KAI3857669.1"/>
    </source>
</evidence>
<dbReference type="AlphaFoldDB" id="A0AAD4S2W7"/>
<dbReference type="Proteomes" id="UP001202328">
    <property type="component" value="Unassembled WGS sequence"/>
</dbReference>
<evidence type="ECO:0000256" key="1">
    <source>
        <dbReference type="SAM" id="MobiDB-lite"/>
    </source>
</evidence>
<dbReference type="PANTHER" id="PTHR33265">
    <property type="entry name" value="AVR9/CF-9 RAPIDLY ELICITED PROTEIN-RELATED"/>
    <property type="match status" value="1"/>
</dbReference>
<reference evidence="2" key="1">
    <citation type="submission" date="2022-04" db="EMBL/GenBank/DDBJ databases">
        <title>A functionally conserved STORR gene fusion in Papaver species that diverged 16.8 million years ago.</title>
        <authorList>
            <person name="Catania T."/>
        </authorList>
    </citation>
    <scope>NUCLEOTIDE SEQUENCE</scope>
    <source>
        <strain evidence="2">S-188037</strain>
    </source>
</reference>
<dbReference type="PANTHER" id="PTHR33265:SF26">
    <property type="entry name" value="OS06G0554600 PROTEIN"/>
    <property type="match status" value="1"/>
</dbReference>
<dbReference type="EMBL" id="JAJJMB010014829">
    <property type="protein sequence ID" value="KAI3857669.1"/>
    <property type="molecule type" value="Genomic_DNA"/>
</dbReference>
<evidence type="ECO:0008006" key="4">
    <source>
        <dbReference type="Google" id="ProtNLM"/>
    </source>
</evidence>
<sequence>MDAKPSTKIVAKRLWNIVRVAFFMIRKGISKNNKSFMLHLHNIMSKRGKIASKLISNLMLFHHPNHSSQVSSSKIPRHYEFSCSNSPAAAHMSNTSSSKHKKQHRGNFSVSEEDMTSVNAVQKIFEMLNSQVMTENGSSTVPSPYLPGLGFGRSPMVRQLRVTDSPFPLRDNVFDEIECHVDEDAEEFIERFYAQLRSQKNKISLEESYAHNMYVSCN</sequence>
<feature type="region of interest" description="Disordered" evidence="1">
    <location>
        <begin position="90"/>
        <end position="112"/>
    </location>
</feature>
<name>A0AAD4S2W7_9MAGN</name>
<evidence type="ECO:0000313" key="3">
    <source>
        <dbReference type="Proteomes" id="UP001202328"/>
    </source>
</evidence>
<accession>A0AAD4S2W7</accession>
<comment type="caution">
    <text evidence="2">The sequence shown here is derived from an EMBL/GenBank/DDBJ whole genome shotgun (WGS) entry which is preliminary data.</text>
</comment>
<organism evidence="2 3">
    <name type="scientific">Papaver atlanticum</name>
    <dbReference type="NCBI Taxonomy" id="357466"/>
    <lineage>
        <taxon>Eukaryota</taxon>
        <taxon>Viridiplantae</taxon>
        <taxon>Streptophyta</taxon>
        <taxon>Embryophyta</taxon>
        <taxon>Tracheophyta</taxon>
        <taxon>Spermatophyta</taxon>
        <taxon>Magnoliopsida</taxon>
        <taxon>Ranunculales</taxon>
        <taxon>Papaveraceae</taxon>
        <taxon>Papaveroideae</taxon>
        <taxon>Papaver</taxon>
    </lineage>
</organism>
<dbReference type="InterPro" id="IPR008480">
    <property type="entry name" value="DUF761_pln"/>
</dbReference>
<protein>
    <recommendedName>
        <fullName evidence="4">Avr9/Cf-9 rapidly elicited protein 146</fullName>
    </recommendedName>
</protein>
<dbReference type="Pfam" id="PF05553">
    <property type="entry name" value="DUF761"/>
    <property type="match status" value="1"/>
</dbReference>
<gene>
    <name evidence="2" type="ORF">MKW98_028933</name>
</gene>
<keyword evidence="3" id="KW-1185">Reference proteome</keyword>